<feature type="domain" description="Pesticidal crystal protein" evidence="7">
    <location>
        <begin position="579"/>
        <end position="715"/>
    </location>
</feature>
<proteinExistence type="inferred from homology"/>
<dbReference type="InterPro" id="IPR036716">
    <property type="entry name" value="Pest_crys_N_sf"/>
</dbReference>
<dbReference type="InterPro" id="IPR038979">
    <property type="entry name" value="Pest_crys"/>
</dbReference>
<feature type="domain" description="Pesticidal crystal protein" evidence="8">
    <location>
        <begin position="101"/>
        <end position="338"/>
    </location>
</feature>
<name>A0A2P0NZ66_BACTU</name>
<dbReference type="Gene3D" id="2.100.10.10">
    <property type="entry name" value="Pesticidal crystal protein, central domain"/>
    <property type="match status" value="1"/>
</dbReference>
<dbReference type="InterPro" id="IPR048645">
    <property type="entry name" value="Cry1Ac-like_dom-VII"/>
</dbReference>
<feature type="domain" description="Pesticidal crystal protein Cry" evidence="9">
    <location>
        <begin position="929"/>
        <end position="993"/>
    </location>
</feature>
<protein>
    <recommendedName>
        <fullName evidence="5">Crystaline entomocidal protoxin</fullName>
    </recommendedName>
</protein>
<dbReference type="SUPFAM" id="SSF51096">
    <property type="entry name" value="delta-Endotoxin (insectocide), middle domain"/>
    <property type="match status" value="1"/>
</dbReference>
<dbReference type="SUPFAM" id="SSF49785">
    <property type="entry name" value="Galactose-binding domain-like"/>
    <property type="match status" value="2"/>
</dbReference>
<dbReference type="GO" id="GO:0090729">
    <property type="term" value="F:toxin activity"/>
    <property type="evidence" value="ECO:0007669"/>
    <property type="project" value="UniProtKB-KW"/>
</dbReference>
<accession>A0A2P0NZ66</accession>
<keyword evidence="4" id="KW-0843">Virulence</keyword>
<evidence type="ECO:0000256" key="2">
    <source>
        <dbReference type="ARBA" id="ARBA00022656"/>
    </source>
</evidence>
<dbReference type="Gene3D" id="1.20.190.10">
    <property type="entry name" value="Pesticidal crystal protein, N-terminal domain"/>
    <property type="match status" value="1"/>
</dbReference>
<dbReference type="Pfam" id="PF21463">
    <property type="entry name" value="Cry1Ac_dom-VII"/>
    <property type="match status" value="1"/>
</dbReference>
<evidence type="ECO:0000259" key="7">
    <source>
        <dbReference type="Pfam" id="PF03944"/>
    </source>
</evidence>
<evidence type="ECO:0000259" key="10">
    <source>
        <dbReference type="Pfam" id="PF21463"/>
    </source>
</evidence>
<keyword evidence="2" id="KW-0800">Toxin</keyword>
<feature type="domain" description="Pesticidal crystal protein Cry" evidence="9">
    <location>
        <begin position="795"/>
        <end position="889"/>
    </location>
</feature>
<dbReference type="InterPro" id="IPR036399">
    <property type="entry name" value="Pest_cryst_cen_dom_sf"/>
</dbReference>
<evidence type="ECO:0000259" key="6">
    <source>
        <dbReference type="Pfam" id="PF00555"/>
    </source>
</evidence>
<dbReference type="GO" id="GO:0001907">
    <property type="term" value="P:symbiont-mediated killing of host cell"/>
    <property type="evidence" value="ECO:0007669"/>
    <property type="project" value="InterPro"/>
</dbReference>
<dbReference type="PANTHER" id="PTHR37003:SF2">
    <property type="entry name" value="PESTICIDAL CRYSTAL PROTEIN N-TERMINAL DOMAIN-CONTAINING PROTEIN"/>
    <property type="match status" value="1"/>
</dbReference>
<evidence type="ECO:0000256" key="3">
    <source>
        <dbReference type="ARBA" id="ARBA00022969"/>
    </source>
</evidence>
<evidence type="ECO:0000256" key="1">
    <source>
        <dbReference type="ARBA" id="ARBA00007819"/>
    </source>
</evidence>
<feature type="domain" description="Pesticidal crystal protein" evidence="6">
    <location>
        <begin position="346"/>
        <end position="569"/>
    </location>
</feature>
<dbReference type="InterPro" id="IPR005639">
    <property type="entry name" value="Pest_crys_dom_I"/>
</dbReference>
<keyword evidence="3" id="KW-0749">Sporulation</keyword>
<evidence type="ECO:0000259" key="9">
    <source>
        <dbReference type="Pfam" id="PF17997"/>
    </source>
</evidence>
<dbReference type="SUPFAM" id="SSF56849">
    <property type="entry name" value="delta-Endotoxin (insectocide), N-terminal domain"/>
    <property type="match status" value="1"/>
</dbReference>
<evidence type="ECO:0000259" key="8">
    <source>
        <dbReference type="Pfam" id="PF03945"/>
    </source>
</evidence>
<evidence type="ECO:0000256" key="4">
    <source>
        <dbReference type="ARBA" id="ARBA00023026"/>
    </source>
</evidence>
<organism evidence="11">
    <name type="scientific">Bacillus thuringiensis</name>
    <dbReference type="NCBI Taxonomy" id="1428"/>
    <lineage>
        <taxon>Bacteria</taxon>
        <taxon>Bacillati</taxon>
        <taxon>Bacillota</taxon>
        <taxon>Bacilli</taxon>
        <taxon>Bacillales</taxon>
        <taxon>Bacillaceae</taxon>
        <taxon>Bacillus</taxon>
        <taxon>Bacillus cereus group</taxon>
    </lineage>
</organism>
<dbReference type="InterPro" id="IPR041587">
    <property type="entry name" value="Cry_V"/>
</dbReference>
<reference evidence="11" key="1">
    <citation type="submission" date="2016-04" db="EMBL/GenBank/DDBJ databases">
        <title>The new gene clone of Bacillus thuringiensis.</title>
        <authorList>
            <person name="Zheng A."/>
            <person name="Huang G."/>
        </authorList>
    </citation>
    <scope>NUCLEOTIDE SEQUENCE</scope>
    <source>
        <strain evidence="11">Mgc157-1</strain>
    </source>
</reference>
<dbReference type="Pfam" id="PF17997">
    <property type="entry name" value="Cry1Ac_D5"/>
    <property type="match status" value="2"/>
</dbReference>
<dbReference type="InterPro" id="IPR008979">
    <property type="entry name" value="Galactose-bd-like_sf"/>
</dbReference>
<sequence>MKGLVGKGRVSQRCLYRRRGEKTIGGMCMNQNNNNNGYEVMNSGGMYHQPRYPYAKAPGSEFQQMNYKDWMNRCTNGQTGELFSSGRNAVIIATGIGWAILGFVPVIGPGLSAAAGVLNVIIPYLWPEEAGPPGTPAAQFTWEQLMTAVEEMINQRVDVLIKGRAIETTRILQSRLRDYQQAICNLRMDPNDERYKADVRREFNDVEDQAKSAVIQFNPQTGNETEDTKNNILLLADYAQAANVHLLLLRDVVQYGESWGFSPLEVQQYYSNISSVGNPGMLQLLAIYTDHCMQWYNAGLNQLRQGTGRNGRWNKYNDFRRNMTTMALDIVSLWPTYDPKKYPLFTKSQLTRQVYTRLTNPVTVFDYDDPTYTSPPSLFRWLHEITLYRRAVNDEETNLSKLWGQFQGYKMTFGTTLGGNLDNIETPLIGRTGPLVNVVNINQGSGDVYEIKNIHRERLTAEGTDGSLQKLEFYFTSGKVEDVGIDYAGMNGYDTVTIEQGLACNNSMNEVCVPCSSSCTPGQNNSLPCDNPNLYSERLSWMRANYSGTNFPQMGLSDYLFGWTHVSADANNLIDPVKITQIPAVKGYKLESGASVIKGPGSTGGDLVKLPSGEGAYIKVTRPVKAISYKIRIRYASNAPASLNIDYLSNNAYSRTYDIPATYTGANLTYSAFAYLDTLVIPSREGQMVDEIYMFNGFFNNADLLIDKIEFIPIEGSLEEYQAQEALEKAQKAVNALFTNDAKHTLKLNVTDYQVNQAARLVECMLDEIYPKDKMCLLDHVKCAKRLSQARNLLNYGDFETSDWSGADGWKTSNHVSVESGNPIFKGRYLKLPGANQPQFSNQVFPTYAYQKIEESRLKPYTRYRVRGFIGNSKDLEVFVARYEKEVHKKLHVPNDILPANPCTGEYPLEQGAYPVVTNQEIPQNMACGPCDDGSQMMMQQTSMVCVDPHEWECHIDTGELDMNQNLGIWVGFKIGTTDGMALLDNLEVVEEGPLTGEALARMKKREHKWKQKGQEKQMKIEKAVQVARGALQTLFTNADQNQLQASITLNEILHAEKWVQKIPYVYHPFLGGALPTVPGEAYDIFQQLSNAVATARALYEQRNVLRNGDFNAGLANWNGTEGANIQQIDNASVLVISDWSTNVSQEVCVHPEQGYVLRVTAKKEGSGEGYVKISDGTEENTETLKFTAEEGTTSATSPMMPPRESYYEQNMANYPSQNTGNRACVNENPMSYQSESFGINPYSDEYGQMNHPSAPYMGTDCGCGCRTNAYAGDYPTMSDASNGYERNAYPGSIHQTIPMKSSCGCGCHTKESVSETNMTTYPSESLSGYITKTVEIFPETNRVCIEIGETSGTFMVESVELIRMGCE</sequence>
<feature type="domain" description="Cry1Ac-like" evidence="10">
    <location>
        <begin position="1110"/>
        <end position="1188"/>
    </location>
</feature>
<dbReference type="GO" id="GO:0030435">
    <property type="term" value="P:sporulation resulting in formation of a cellular spore"/>
    <property type="evidence" value="ECO:0007669"/>
    <property type="project" value="UniProtKB-KW"/>
</dbReference>
<dbReference type="GO" id="GO:0005102">
    <property type="term" value="F:signaling receptor binding"/>
    <property type="evidence" value="ECO:0007669"/>
    <property type="project" value="InterPro"/>
</dbReference>
<dbReference type="PANTHER" id="PTHR37003">
    <property type="entry name" value="ENDOTOXIN_N DOMAIN-CONTAINING PROTEIN-RELATED"/>
    <property type="match status" value="1"/>
</dbReference>
<dbReference type="SMR" id="A0A2P0NZ66"/>
<comment type="similarity">
    <text evidence="1">Belongs to the delta endotoxin family.</text>
</comment>
<dbReference type="Pfam" id="PF03944">
    <property type="entry name" value="Endotoxin_C"/>
    <property type="match status" value="1"/>
</dbReference>
<dbReference type="InterPro" id="IPR005638">
    <property type="entry name" value="Pest_crys_dom-III"/>
</dbReference>
<dbReference type="Pfam" id="PF03945">
    <property type="entry name" value="Endotoxin_N"/>
    <property type="match status" value="1"/>
</dbReference>
<evidence type="ECO:0000313" key="11">
    <source>
        <dbReference type="EMBL" id="AQX37180.1"/>
    </source>
</evidence>
<dbReference type="Gene3D" id="2.60.120.260">
    <property type="entry name" value="Galactose-binding domain-like"/>
    <property type="match status" value="2"/>
</dbReference>
<dbReference type="EMBL" id="KX094973">
    <property type="protein sequence ID" value="AQX37180.1"/>
    <property type="molecule type" value="Genomic_DNA"/>
</dbReference>
<dbReference type="CDD" id="cd04085">
    <property type="entry name" value="delta_endotoxin_C"/>
    <property type="match status" value="1"/>
</dbReference>
<evidence type="ECO:0000256" key="5">
    <source>
        <dbReference type="ARBA" id="ARBA00029653"/>
    </source>
</evidence>
<dbReference type="InterPro" id="IPR001178">
    <property type="entry name" value="Pest_cryst_dom_II"/>
</dbReference>
<dbReference type="Pfam" id="PF00555">
    <property type="entry name" value="Endotoxin_M"/>
    <property type="match status" value="1"/>
</dbReference>